<evidence type="ECO:0000256" key="1">
    <source>
        <dbReference type="SAM" id="Phobius"/>
    </source>
</evidence>
<protein>
    <submittedName>
        <fullName evidence="2">Uncharacterized protein</fullName>
    </submittedName>
</protein>
<accession>A0A2I0QQU9</accession>
<dbReference type="OrthoDB" id="2654376at2"/>
<sequence length="133" mass="15323">MSRNNILFSIFIVSGMIVLLYLMNDTFRIVRFTLSEYESPYFVLFRMSLWGFLFGILIEWKGLKNLILGSFHINWLLIPALLLTTLGFIPIIKWFSWFGVGNPFYIEALSLPEVNLAITILSGVLLIRGLTNN</sequence>
<dbReference type="Proteomes" id="UP000243524">
    <property type="component" value="Unassembled WGS sequence"/>
</dbReference>
<gene>
    <name evidence="2" type="ORF">CEY16_12875</name>
</gene>
<reference evidence="2 3" key="1">
    <citation type="submission" date="2017-06" db="EMBL/GenBank/DDBJ databases">
        <title>the draft geome sequence of Illustriluteabacillus marina B3227.</title>
        <authorList>
            <person name="He R.-H."/>
            <person name="Du Z.-J."/>
        </authorList>
    </citation>
    <scope>NUCLEOTIDE SEQUENCE [LARGE SCALE GENOMIC DNA]</scope>
    <source>
        <strain evidence="2 3">B3227</strain>
    </source>
</reference>
<dbReference type="RefSeq" id="WP_101332456.1">
    <property type="nucleotide sequence ID" value="NZ_PJNH01000004.1"/>
</dbReference>
<proteinExistence type="predicted"/>
<feature type="transmembrane region" description="Helical" evidence="1">
    <location>
        <begin position="7"/>
        <end position="23"/>
    </location>
</feature>
<evidence type="ECO:0000313" key="2">
    <source>
        <dbReference type="EMBL" id="PKR76706.1"/>
    </source>
</evidence>
<keyword evidence="3" id="KW-1185">Reference proteome</keyword>
<feature type="transmembrane region" description="Helical" evidence="1">
    <location>
        <begin position="104"/>
        <end position="127"/>
    </location>
</feature>
<keyword evidence="1" id="KW-0812">Transmembrane</keyword>
<keyword evidence="1" id="KW-0472">Membrane</keyword>
<organism evidence="2 3">
    <name type="scientific">Halalkalibacillus sediminis</name>
    <dbReference type="NCBI Taxonomy" id="2018042"/>
    <lineage>
        <taxon>Bacteria</taxon>
        <taxon>Bacillati</taxon>
        <taxon>Bacillota</taxon>
        <taxon>Bacilli</taxon>
        <taxon>Bacillales</taxon>
        <taxon>Bacillaceae</taxon>
        <taxon>Halalkalibacillus</taxon>
    </lineage>
</organism>
<feature type="transmembrane region" description="Helical" evidence="1">
    <location>
        <begin position="72"/>
        <end position="92"/>
    </location>
</feature>
<dbReference type="AlphaFoldDB" id="A0A2I0QQU9"/>
<name>A0A2I0QQU9_9BACI</name>
<dbReference type="EMBL" id="PJNH01000004">
    <property type="protein sequence ID" value="PKR76706.1"/>
    <property type="molecule type" value="Genomic_DNA"/>
</dbReference>
<evidence type="ECO:0000313" key="3">
    <source>
        <dbReference type="Proteomes" id="UP000243524"/>
    </source>
</evidence>
<keyword evidence="1" id="KW-1133">Transmembrane helix</keyword>
<feature type="transmembrane region" description="Helical" evidence="1">
    <location>
        <begin position="43"/>
        <end position="60"/>
    </location>
</feature>
<comment type="caution">
    <text evidence="2">The sequence shown here is derived from an EMBL/GenBank/DDBJ whole genome shotgun (WGS) entry which is preliminary data.</text>
</comment>